<name>A0A011V3S8_RUMAL</name>
<dbReference type="AlphaFoldDB" id="A0A011V3S8"/>
<gene>
    <name evidence="1" type="ORF">RASY3_05880</name>
</gene>
<dbReference type="Proteomes" id="UP000021369">
    <property type="component" value="Unassembled WGS sequence"/>
</dbReference>
<dbReference type="CDD" id="cd00093">
    <property type="entry name" value="HTH_XRE"/>
    <property type="match status" value="1"/>
</dbReference>
<dbReference type="PATRIC" id="fig|1341156.4.peg.1592"/>
<dbReference type="OrthoDB" id="2738at2"/>
<organism evidence="1 2">
    <name type="scientific">Ruminococcus albus SY3</name>
    <dbReference type="NCBI Taxonomy" id="1341156"/>
    <lineage>
        <taxon>Bacteria</taxon>
        <taxon>Bacillati</taxon>
        <taxon>Bacillota</taxon>
        <taxon>Clostridia</taxon>
        <taxon>Eubacteriales</taxon>
        <taxon>Oscillospiraceae</taxon>
        <taxon>Ruminococcus</taxon>
    </lineage>
</organism>
<dbReference type="InterPro" id="IPR010982">
    <property type="entry name" value="Lambda_DNA-bd_dom_sf"/>
</dbReference>
<dbReference type="RefSeq" id="WP_037286028.1">
    <property type="nucleotide sequence ID" value="NZ_JEOB01000002.1"/>
</dbReference>
<accession>A0A011V3S8</accession>
<comment type="caution">
    <text evidence="1">The sequence shown here is derived from an EMBL/GenBank/DDBJ whole genome shotgun (WGS) entry which is preliminary data.</text>
</comment>
<dbReference type="Gene3D" id="1.10.260.40">
    <property type="entry name" value="lambda repressor-like DNA-binding domains"/>
    <property type="match status" value="1"/>
</dbReference>
<protein>
    <submittedName>
        <fullName evidence="1">Uncharacterized protein</fullName>
    </submittedName>
</protein>
<dbReference type="GO" id="GO:0003677">
    <property type="term" value="F:DNA binding"/>
    <property type="evidence" value="ECO:0007669"/>
    <property type="project" value="InterPro"/>
</dbReference>
<dbReference type="EMBL" id="JEOB01000002">
    <property type="protein sequence ID" value="EXM40112.1"/>
    <property type="molecule type" value="Genomic_DNA"/>
</dbReference>
<evidence type="ECO:0000313" key="2">
    <source>
        <dbReference type="Proteomes" id="UP000021369"/>
    </source>
</evidence>
<evidence type="ECO:0000313" key="1">
    <source>
        <dbReference type="EMBL" id="EXM40112.1"/>
    </source>
</evidence>
<keyword evidence="2" id="KW-1185">Reference proteome</keyword>
<proteinExistence type="predicted"/>
<dbReference type="InterPro" id="IPR001387">
    <property type="entry name" value="Cro/C1-type_HTH"/>
</dbReference>
<reference evidence="1 2" key="1">
    <citation type="submission" date="2013-06" db="EMBL/GenBank/DDBJ databases">
        <title>Rumen cellulosomics: divergent fiber-degrading strategies revealed by comparative genome-wide analysis of six Ruminococcal strains.</title>
        <authorList>
            <person name="Dassa B."/>
            <person name="Borovok I."/>
            <person name="Lamed R."/>
            <person name="Flint H."/>
            <person name="Yeoman C.J."/>
            <person name="White B."/>
            <person name="Bayer E.A."/>
        </authorList>
    </citation>
    <scope>NUCLEOTIDE SEQUENCE [LARGE SCALE GENOMIC DNA]</scope>
    <source>
        <strain evidence="1 2">SY3</strain>
    </source>
</reference>
<dbReference type="SUPFAM" id="SSF47413">
    <property type="entry name" value="lambda repressor-like DNA-binding domains"/>
    <property type="match status" value="1"/>
</dbReference>
<sequence length="457" mass="51820">MLSKKVAFLLKKLDVENSVIAGYSGCGPANFSRLRSGARTYTSKSTTVKKFVEGIYYYCCDNSRLGELCSIIKCADITEDNIISALTVWLFDGNNASADTDERSENNVFGDKLCSLMDIAELTNKELSGMIGVDASYISRMRSGERVPVRSTSMLMKLCSALAEHIDSDNKIAKMYTLIGSKDEDRAAEISEQIFTWFSNRKMPVNLQSVKWLIKMLNDIKDSPENYELPDVPHYEIKSEYYGASGLRQCCARFLDDLIQNKSREILLYSDFNIDWLAWDYGTLWVNMMKVCLNCGTRIKIIHSIDRSVHEMVEAIISWLPLYVLGQIEPYYSTDPQGGRFACSIIVDPENACIQSSGVRDMEEGSEYSYITKKKGIERNVRAFDAMLSRCRPLLVISEPIIPAENAEVYEYGKVQLCFEDDRVYINKLSSPPRSFTFTYEPMKQAFRSFADCNSGL</sequence>